<comment type="caution">
    <text evidence="1">The sequence shown here is derived from an EMBL/GenBank/DDBJ whole genome shotgun (WGS) entry which is preliminary data.</text>
</comment>
<organism evidence="1 2">
    <name type="scientific">Aspergillus udagawae</name>
    <dbReference type="NCBI Taxonomy" id="91492"/>
    <lineage>
        <taxon>Eukaryota</taxon>
        <taxon>Fungi</taxon>
        <taxon>Dikarya</taxon>
        <taxon>Ascomycota</taxon>
        <taxon>Pezizomycotina</taxon>
        <taxon>Eurotiomycetes</taxon>
        <taxon>Eurotiomycetidae</taxon>
        <taxon>Eurotiales</taxon>
        <taxon>Aspergillaceae</taxon>
        <taxon>Aspergillus</taxon>
        <taxon>Aspergillus subgen. Fumigati</taxon>
    </lineage>
</organism>
<name>A0A8H3S6L2_9EURO</name>
<protein>
    <submittedName>
        <fullName evidence="1">Uncharacterized protein</fullName>
    </submittedName>
</protein>
<evidence type="ECO:0000313" key="2">
    <source>
        <dbReference type="Proteomes" id="UP000465221"/>
    </source>
</evidence>
<evidence type="ECO:0000313" key="1">
    <source>
        <dbReference type="EMBL" id="GFF51971.1"/>
    </source>
</evidence>
<sequence length="232" mass="25526">MSVLDDPGYIATWESVTGKIPANAPAAMEHDKRVIGPIQGFNNYVALYYRKRRYVVTLVFVSNIHGGLADGFVDTPEIASAIATSARDAMAAATRSWASTSWGFYSTIRNGNGFTVVAKNILPRGSFEDAQRAAALSLIVMNNKRDESDSSLRDFHILAEFTPSVTLADYLFNTFHNVNHTAMAGSAGEAGHLSKRDKYCFHYNEKERAVKNMAPWNTENDIGCIGQLSDFD</sequence>
<dbReference type="EMBL" id="BLKC01000092">
    <property type="protein sequence ID" value="GFF51971.1"/>
    <property type="molecule type" value="Genomic_DNA"/>
</dbReference>
<reference evidence="1 2" key="1">
    <citation type="submission" date="2020-01" db="EMBL/GenBank/DDBJ databases">
        <title>Draft genome sequence of Aspergillus udagawae IFM 46972.</title>
        <authorList>
            <person name="Takahashi H."/>
            <person name="Yaguchi T."/>
        </authorList>
    </citation>
    <scope>NUCLEOTIDE SEQUENCE [LARGE SCALE GENOMIC DNA]</scope>
    <source>
        <strain evidence="1 2">IFM 46972</strain>
    </source>
</reference>
<accession>A0A8H3S6L2</accession>
<gene>
    <name evidence="1" type="ORF">IFM46972_09426</name>
</gene>
<proteinExistence type="predicted"/>
<dbReference type="AlphaFoldDB" id="A0A8H3S6L2"/>
<dbReference type="Proteomes" id="UP000465221">
    <property type="component" value="Unassembled WGS sequence"/>
</dbReference>